<dbReference type="EMBL" id="SRLO01000175">
    <property type="protein sequence ID" value="TNN69479.1"/>
    <property type="molecule type" value="Genomic_DNA"/>
</dbReference>
<organism evidence="2 3">
    <name type="scientific">Liparis tanakae</name>
    <name type="common">Tanaka's snailfish</name>
    <dbReference type="NCBI Taxonomy" id="230148"/>
    <lineage>
        <taxon>Eukaryota</taxon>
        <taxon>Metazoa</taxon>
        <taxon>Chordata</taxon>
        <taxon>Craniata</taxon>
        <taxon>Vertebrata</taxon>
        <taxon>Euteleostomi</taxon>
        <taxon>Actinopterygii</taxon>
        <taxon>Neopterygii</taxon>
        <taxon>Teleostei</taxon>
        <taxon>Neoteleostei</taxon>
        <taxon>Acanthomorphata</taxon>
        <taxon>Eupercaria</taxon>
        <taxon>Perciformes</taxon>
        <taxon>Cottioidei</taxon>
        <taxon>Cottales</taxon>
        <taxon>Liparidae</taxon>
        <taxon>Liparis</taxon>
    </lineage>
</organism>
<dbReference type="Proteomes" id="UP000314294">
    <property type="component" value="Unassembled WGS sequence"/>
</dbReference>
<evidence type="ECO:0000313" key="2">
    <source>
        <dbReference type="EMBL" id="TNN69479.1"/>
    </source>
</evidence>
<accession>A0A4Z2HUH4</accession>
<sequence length="264" mass="30185">MPLASSDLTQHHAETERDDKADQIRNESCMITATTRFTSTNWTMTTKLTKYTGDTKTRYLEHCSSPGRHGAMVSLRNTERGSERKRNFWKMSFRSTRQTLRMLGLMGMVSAISILVKMMLKTDTKMITSLRSAPSRLFCSCWHWKKVSTITPMNMSSRKKLTIMKYLQPKDCIEKEEGAADEEDVPDGLDRFHQSLHSQLQSWGSLDDPGTPAERKDYVNPRAISLITISTTKITVKTRLLISTKYVSSFGCRRRGRRKEEGNG</sequence>
<gene>
    <name evidence="2" type="ORF">EYF80_020313</name>
</gene>
<feature type="region of interest" description="Disordered" evidence="1">
    <location>
        <begin position="1"/>
        <end position="24"/>
    </location>
</feature>
<reference evidence="2 3" key="1">
    <citation type="submission" date="2019-03" db="EMBL/GenBank/DDBJ databases">
        <title>First draft genome of Liparis tanakae, snailfish: a comprehensive survey of snailfish specific genes.</title>
        <authorList>
            <person name="Kim W."/>
            <person name="Song I."/>
            <person name="Jeong J.-H."/>
            <person name="Kim D."/>
            <person name="Kim S."/>
            <person name="Ryu S."/>
            <person name="Song J.Y."/>
            <person name="Lee S.K."/>
        </authorList>
    </citation>
    <scope>NUCLEOTIDE SEQUENCE [LARGE SCALE GENOMIC DNA]</scope>
    <source>
        <tissue evidence="2">Muscle</tissue>
    </source>
</reference>
<protein>
    <submittedName>
        <fullName evidence="2">Uncharacterized protein</fullName>
    </submittedName>
</protein>
<feature type="compositionally biased region" description="Basic and acidic residues" evidence="1">
    <location>
        <begin position="9"/>
        <end position="24"/>
    </location>
</feature>
<dbReference type="AlphaFoldDB" id="A0A4Z2HUH4"/>
<comment type="caution">
    <text evidence="2">The sequence shown here is derived from an EMBL/GenBank/DDBJ whole genome shotgun (WGS) entry which is preliminary data.</text>
</comment>
<proteinExistence type="predicted"/>
<name>A0A4Z2HUH4_9TELE</name>
<evidence type="ECO:0000313" key="3">
    <source>
        <dbReference type="Proteomes" id="UP000314294"/>
    </source>
</evidence>
<keyword evidence="3" id="KW-1185">Reference proteome</keyword>
<evidence type="ECO:0000256" key="1">
    <source>
        <dbReference type="SAM" id="MobiDB-lite"/>
    </source>
</evidence>